<evidence type="ECO:0000313" key="2">
    <source>
        <dbReference type="Proteomes" id="UP000887159"/>
    </source>
</evidence>
<comment type="caution">
    <text evidence="1">The sequence shown here is derived from an EMBL/GenBank/DDBJ whole genome shotgun (WGS) entry which is preliminary data.</text>
</comment>
<organism evidence="1 2">
    <name type="scientific">Trichonephila clavipes</name>
    <name type="common">Golden silk orbweaver</name>
    <name type="synonym">Nephila clavipes</name>
    <dbReference type="NCBI Taxonomy" id="2585209"/>
    <lineage>
        <taxon>Eukaryota</taxon>
        <taxon>Metazoa</taxon>
        <taxon>Ecdysozoa</taxon>
        <taxon>Arthropoda</taxon>
        <taxon>Chelicerata</taxon>
        <taxon>Arachnida</taxon>
        <taxon>Araneae</taxon>
        <taxon>Araneomorphae</taxon>
        <taxon>Entelegynae</taxon>
        <taxon>Araneoidea</taxon>
        <taxon>Nephilidae</taxon>
        <taxon>Trichonephila</taxon>
    </lineage>
</organism>
<protein>
    <submittedName>
        <fullName evidence="1">Uncharacterized protein</fullName>
    </submittedName>
</protein>
<reference evidence="1" key="1">
    <citation type="submission" date="2020-08" db="EMBL/GenBank/DDBJ databases">
        <title>Multicomponent nature underlies the extraordinary mechanical properties of spider dragline silk.</title>
        <authorList>
            <person name="Kono N."/>
            <person name="Nakamura H."/>
            <person name="Mori M."/>
            <person name="Yoshida Y."/>
            <person name="Ohtoshi R."/>
            <person name="Malay A.D."/>
            <person name="Moran D.A.P."/>
            <person name="Tomita M."/>
            <person name="Numata K."/>
            <person name="Arakawa K."/>
        </authorList>
    </citation>
    <scope>NUCLEOTIDE SEQUENCE</scope>
</reference>
<dbReference type="EMBL" id="BMAU01021353">
    <property type="protein sequence ID" value="GFY19570.1"/>
    <property type="molecule type" value="Genomic_DNA"/>
</dbReference>
<sequence length="130" mass="14538">MRATGDEFHYFVRRGRHPAFSTSTPRTAVVAEWNRYRIVAGFVTNSGRVPLKTHRVGQRCTLTQWSSGSVSRFHTTGPGSIPDWARLTQPFIPTAMGRQMSTKLSWGLASDRPPDWDICSCTSAPNGHVY</sequence>
<name>A0A8X6SX47_TRICX</name>
<dbReference type="Proteomes" id="UP000887159">
    <property type="component" value="Unassembled WGS sequence"/>
</dbReference>
<dbReference type="AlphaFoldDB" id="A0A8X6SX47"/>
<accession>A0A8X6SX47</accession>
<proteinExistence type="predicted"/>
<evidence type="ECO:0000313" key="1">
    <source>
        <dbReference type="EMBL" id="GFY19570.1"/>
    </source>
</evidence>
<gene>
    <name evidence="1" type="ORF">TNCV_4647421</name>
</gene>
<keyword evidence="2" id="KW-1185">Reference proteome</keyword>